<dbReference type="PaxDb" id="2903-EOD12471"/>
<dbReference type="GO" id="GO:0051999">
    <property type="term" value="P:mannosyl-inositol phosphorylceramide biosynthetic process"/>
    <property type="evidence" value="ECO:0007669"/>
    <property type="project" value="TreeGrafter"/>
</dbReference>
<organism evidence="3 4">
    <name type="scientific">Emiliania huxleyi (strain CCMP1516)</name>
    <dbReference type="NCBI Taxonomy" id="280463"/>
    <lineage>
        <taxon>Eukaryota</taxon>
        <taxon>Haptista</taxon>
        <taxon>Haptophyta</taxon>
        <taxon>Prymnesiophyceae</taxon>
        <taxon>Isochrysidales</taxon>
        <taxon>Noelaerhabdaceae</taxon>
        <taxon>Emiliania</taxon>
    </lineage>
</organism>
<accession>A0A0D3IMI6</accession>
<comment type="similarity">
    <text evidence="1">Belongs to the glycosyltransferase 25 family.</text>
</comment>
<proteinExistence type="inferred from homology"/>
<dbReference type="GeneID" id="17258621"/>
<protein>
    <recommendedName>
        <fullName evidence="2">Glycosyl transferase family 25 domain-containing protein</fullName>
    </recommendedName>
</protein>
<evidence type="ECO:0000259" key="2">
    <source>
        <dbReference type="Pfam" id="PF01755"/>
    </source>
</evidence>
<dbReference type="EnsemblProtists" id="EOD12471">
    <property type="protein sequence ID" value="EOD12471"/>
    <property type="gene ID" value="EMIHUDRAFT_213759"/>
</dbReference>
<dbReference type="InterPro" id="IPR029044">
    <property type="entry name" value="Nucleotide-diphossugar_trans"/>
</dbReference>
<dbReference type="HOGENOM" id="CLU_438357_0_0_1"/>
<reference evidence="3" key="2">
    <citation type="submission" date="2024-10" db="UniProtKB">
        <authorList>
            <consortium name="EnsemblProtists"/>
        </authorList>
    </citation>
    <scope>IDENTIFICATION</scope>
</reference>
<dbReference type="InterPro" id="IPR051706">
    <property type="entry name" value="Glycosyltransferase_domain"/>
</dbReference>
<dbReference type="RefSeq" id="XP_005764900.1">
    <property type="nucleotide sequence ID" value="XM_005764843.1"/>
</dbReference>
<dbReference type="GO" id="GO:0016020">
    <property type="term" value="C:membrane"/>
    <property type="evidence" value="ECO:0007669"/>
    <property type="project" value="GOC"/>
</dbReference>
<dbReference type="GO" id="GO:0000030">
    <property type="term" value="F:mannosyltransferase activity"/>
    <property type="evidence" value="ECO:0007669"/>
    <property type="project" value="TreeGrafter"/>
</dbReference>
<keyword evidence="4" id="KW-1185">Reference proteome</keyword>
<dbReference type="CDD" id="cd06532">
    <property type="entry name" value="Glyco_transf_25"/>
    <property type="match status" value="1"/>
</dbReference>
<reference evidence="4" key="1">
    <citation type="journal article" date="2013" name="Nature">
        <title>Pan genome of the phytoplankton Emiliania underpins its global distribution.</title>
        <authorList>
            <person name="Read B.A."/>
            <person name="Kegel J."/>
            <person name="Klute M.J."/>
            <person name="Kuo A."/>
            <person name="Lefebvre S.C."/>
            <person name="Maumus F."/>
            <person name="Mayer C."/>
            <person name="Miller J."/>
            <person name="Monier A."/>
            <person name="Salamov A."/>
            <person name="Young J."/>
            <person name="Aguilar M."/>
            <person name="Claverie J.M."/>
            <person name="Frickenhaus S."/>
            <person name="Gonzalez K."/>
            <person name="Herman E.K."/>
            <person name="Lin Y.C."/>
            <person name="Napier J."/>
            <person name="Ogata H."/>
            <person name="Sarno A.F."/>
            <person name="Shmutz J."/>
            <person name="Schroeder D."/>
            <person name="de Vargas C."/>
            <person name="Verret F."/>
            <person name="von Dassow P."/>
            <person name="Valentin K."/>
            <person name="Van de Peer Y."/>
            <person name="Wheeler G."/>
            <person name="Dacks J.B."/>
            <person name="Delwiche C.F."/>
            <person name="Dyhrman S.T."/>
            <person name="Glockner G."/>
            <person name="John U."/>
            <person name="Richards T."/>
            <person name="Worden A.Z."/>
            <person name="Zhang X."/>
            <person name="Grigoriev I.V."/>
            <person name="Allen A.E."/>
            <person name="Bidle K."/>
            <person name="Borodovsky M."/>
            <person name="Bowler C."/>
            <person name="Brownlee C."/>
            <person name="Cock J.M."/>
            <person name="Elias M."/>
            <person name="Gladyshev V.N."/>
            <person name="Groth M."/>
            <person name="Guda C."/>
            <person name="Hadaegh A."/>
            <person name="Iglesias-Rodriguez M.D."/>
            <person name="Jenkins J."/>
            <person name="Jones B.M."/>
            <person name="Lawson T."/>
            <person name="Leese F."/>
            <person name="Lindquist E."/>
            <person name="Lobanov A."/>
            <person name="Lomsadze A."/>
            <person name="Malik S.B."/>
            <person name="Marsh M.E."/>
            <person name="Mackinder L."/>
            <person name="Mock T."/>
            <person name="Mueller-Roeber B."/>
            <person name="Pagarete A."/>
            <person name="Parker M."/>
            <person name="Probert I."/>
            <person name="Quesneville H."/>
            <person name="Raines C."/>
            <person name="Rensing S.A."/>
            <person name="Riano-Pachon D.M."/>
            <person name="Richier S."/>
            <person name="Rokitta S."/>
            <person name="Shiraiwa Y."/>
            <person name="Soanes D.M."/>
            <person name="van der Giezen M."/>
            <person name="Wahlund T.M."/>
            <person name="Williams B."/>
            <person name="Wilson W."/>
            <person name="Wolfe G."/>
            <person name="Wurch L.L."/>
        </authorList>
    </citation>
    <scope>NUCLEOTIDE SEQUENCE</scope>
</reference>
<dbReference type="KEGG" id="ehx:EMIHUDRAFT_213759"/>
<dbReference type="Gene3D" id="3.90.550.20">
    <property type="match status" value="1"/>
</dbReference>
<dbReference type="AlphaFoldDB" id="A0A0D3IMI6"/>
<dbReference type="SUPFAM" id="SSF53448">
    <property type="entry name" value="Nucleotide-diphospho-sugar transferases"/>
    <property type="match status" value="1"/>
</dbReference>
<evidence type="ECO:0000256" key="1">
    <source>
        <dbReference type="ARBA" id="ARBA00006721"/>
    </source>
</evidence>
<dbReference type="PANTHER" id="PTHR32385">
    <property type="entry name" value="MANNOSYL PHOSPHORYLINOSITOL CERAMIDE SYNTHASE"/>
    <property type="match status" value="1"/>
</dbReference>
<sequence>MPAPLGLIAVALLPNVEEEPRRERLPRHIFSFWHEERLPTAVAGCFRLLSRLNPDWTLSVITPESALELQLAPPPQSDSAAISPQHLADWYRLEALYRHGGVWMDASNVQLQPLDSWVDQHSDALQGFLYPHDNETMENWAIAAPAQSDFVGCWLAEYRQALTGFDAYCVAAAPEHASPGLREGLPYLTQHLCWRVCRARLRSSPLRLRSSVEPGGPMHYLWRAAGGDRAYLRDNLPADYDASSGATTIAADAYLPLVAVRRLMSLTAARLREEERETPFFKLRGSERDMLQALLESRASRCDSHLAAQLLPAGSHVSAVDGPCVASTPRGLPPPPPLAASAERAVIIRPHVITLDAGSARYSAFRAANAHLLANLTVWRAVDGRELRLSELVPEVISPGLLASEEDLNAGSVGTALSHRRVWQHVADSEETALVLEDDAVTHPQIEAWASRNHELLAAADLTLCAFNQDTITATIDPRTGSGAISAYDPPQPYQRPWIHAALRSTCRVRRVRLSHAWGTACYWLSPQGARALLRRALPLSTESVFRHNAAAPSGWPPPGKEAALYGPFEQLRAIAQASIDSRLNALYDELDAYILAPRPLAYTENDKAESTIRRRPGGGGLVM</sequence>
<evidence type="ECO:0000313" key="3">
    <source>
        <dbReference type="EnsemblProtists" id="EOD12471"/>
    </source>
</evidence>
<dbReference type="InterPro" id="IPR002654">
    <property type="entry name" value="Glyco_trans_25"/>
</dbReference>
<dbReference type="InterPro" id="IPR008441">
    <property type="entry name" value="AfumC-like_glycosyl_Trfase"/>
</dbReference>
<dbReference type="PANTHER" id="PTHR32385:SF15">
    <property type="entry name" value="INOSITOL PHOSPHOCERAMIDE MANNOSYLTRANSFERASE 1"/>
    <property type="match status" value="1"/>
</dbReference>
<feature type="domain" description="Glycosyl transferase family 25" evidence="2">
    <location>
        <begin position="351"/>
        <end position="537"/>
    </location>
</feature>
<dbReference type="Pfam" id="PF05704">
    <property type="entry name" value="Caps_synth"/>
    <property type="match status" value="1"/>
</dbReference>
<evidence type="ECO:0000313" key="4">
    <source>
        <dbReference type="Proteomes" id="UP000013827"/>
    </source>
</evidence>
<name>A0A0D3IMI6_EMIH1</name>
<dbReference type="Pfam" id="PF01755">
    <property type="entry name" value="Glyco_transf_25"/>
    <property type="match status" value="1"/>
</dbReference>
<dbReference type="Proteomes" id="UP000013827">
    <property type="component" value="Unassembled WGS sequence"/>
</dbReference>